<evidence type="ECO:0000256" key="2">
    <source>
        <dbReference type="ARBA" id="ARBA00012438"/>
    </source>
</evidence>
<dbReference type="CDD" id="cd00082">
    <property type="entry name" value="HisKA"/>
    <property type="match status" value="1"/>
</dbReference>
<evidence type="ECO:0000256" key="1">
    <source>
        <dbReference type="ARBA" id="ARBA00000085"/>
    </source>
</evidence>
<dbReference type="SUPFAM" id="SSF47384">
    <property type="entry name" value="Homodimeric domain of signal transducing histidine kinase"/>
    <property type="match status" value="1"/>
</dbReference>
<dbReference type="EMBL" id="VDCJ01000352">
    <property type="protein sequence ID" value="MRU24718.1"/>
    <property type="molecule type" value="Genomic_DNA"/>
</dbReference>
<accession>A0A9Q4QU22</accession>
<protein>
    <recommendedName>
        <fullName evidence="2">histidine kinase</fullName>
        <ecNumber evidence="2">2.7.13.3</ecNumber>
    </recommendedName>
</protein>
<dbReference type="InterPro" id="IPR003661">
    <property type="entry name" value="HisK_dim/P_dom"/>
</dbReference>
<organism evidence="3 4">
    <name type="scientific">Xylella fastidiosa subsp. multiplex</name>
    <dbReference type="NCBI Taxonomy" id="644357"/>
    <lineage>
        <taxon>Bacteria</taxon>
        <taxon>Pseudomonadati</taxon>
        <taxon>Pseudomonadota</taxon>
        <taxon>Gammaproteobacteria</taxon>
        <taxon>Lysobacterales</taxon>
        <taxon>Lysobacteraceae</taxon>
        <taxon>Xylella</taxon>
    </lineage>
</organism>
<proteinExistence type="predicted"/>
<dbReference type="GO" id="GO:0000155">
    <property type="term" value="F:phosphorelay sensor kinase activity"/>
    <property type="evidence" value="ECO:0007669"/>
    <property type="project" value="InterPro"/>
</dbReference>
<reference evidence="3" key="1">
    <citation type="submission" date="2019-05" db="EMBL/GenBank/DDBJ databases">
        <authorList>
            <person name="Castillo A."/>
            <person name="Giampetruzzi A."/>
            <person name="Landa B."/>
            <person name="Saponari M."/>
            <person name="Almeida R.P.P."/>
            <person name="Moralejo E."/>
            <person name="Marco-Noales E."/>
            <person name="Velasco-Amo M.P."/>
            <person name="Roman-Ecija M."/>
            <person name="Navarro I."/>
            <person name="Monterde A."/>
            <person name="Barbe S."/>
        </authorList>
    </citation>
    <scope>NUCLEOTIDE SEQUENCE</scope>
    <source>
        <strain evidence="3">XYL1981</strain>
    </source>
</reference>
<evidence type="ECO:0000313" key="4">
    <source>
        <dbReference type="Proteomes" id="UP000474061"/>
    </source>
</evidence>
<dbReference type="EC" id="2.7.13.3" evidence="2"/>
<dbReference type="Proteomes" id="UP000474061">
    <property type="component" value="Unassembled WGS sequence"/>
</dbReference>
<name>A0A9Q4QU22_XYLFS</name>
<dbReference type="Gene3D" id="1.10.287.130">
    <property type="match status" value="1"/>
</dbReference>
<comment type="catalytic activity">
    <reaction evidence="1">
        <text>ATP + protein L-histidine = ADP + protein N-phospho-L-histidine.</text>
        <dbReference type="EC" id="2.7.13.3"/>
    </reaction>
</comment>
<dbReference type="AlphaFoldDB" id="A0A9Q4QU22"/>
<reference evidence="3" key="2">
    <citation type="journal article" date="2020" name="Appl. Environ. Microbiol.">
        <title>Multiple intercontinental introductions associated with the emergence of a plant pathogen in Europe.</title>
        <authorList>
            <person name="Landa B.B."/>
            <person name="Castillo A.I."/>
            <person name="Giampetruzzi A."/>
            <person name="Kahn A."/>
            <person name="Roman-Ecija M."/>
            <person name="Velasco-Amo M.P."/>
            <person name="Navas-Cortes J.A."/>
            <person name="Marco-Noales E."/>
            <person name="Barbe S."/>
            <person name="Moralejo E."/>
            <person name="Coletta-Filho H.D."/>
            <person name="Saldarelli P."/>
            <person name="Saponari M."/>
            <person name="Almeida R.P.P."/>
        </authorList>
    </citation>
    <scope>NUCLEOTIDE SEQUENCE</scope>
    <source>
        <strain evidence="3">XYL1981</strain>
    </source>
</reference>
<gene>
    <name evidence="3" type="ORF">FG476_11850</name>
</gene>
<comment type="caution">
    <text evidence="3">The sequence shown here is derived from an EMBL/GenBank/DDBJ whole genome shotgun (WGS) entry which is preliminary data.</text>
</comment>
<evidence type="ECO:0000313" key="3">
    <source>
        <dbReference type="EMBL" id="MRU24718.1"/>
    </source>
</evidence>
<keyword evidence="3" id="KW-0418">Kinase</keyword>
<dbReference type="InterPro" id="IPR036097">
    <property type="entry name" value="HisK_dim/P_sf"/>
</dbReference>
<keyword evidence="3" id="KW-0808">Transferase</keyword>
<sequence length="30" mass="3367">MTVKHITETSVLAKGEFLAAMNHEIRTPLK</sequence>